<feature type="chain" id="PRO_5035324903" description="DUF4309 domain-containing protein" evidence="2">
    <location>
        <begin position="28"/>
        <end position="242"/>
    </location>
</feature>
<comment type="caution">
    <text evidence="3">The sequence shown here is derived from an EMBL/GenBank/DDBJ whole genome shotgun (WGS) entry which is preliminary data.</text>
</comment>
<evidence type="ECO:0008006" key="5">
    <source>
        <dbReference type="Google" id="ProtNLM"/>
    </source>
</evidence>
<organism evidence="3 4">
    <name type="scientific">Xylanibacillus composti</name>
    <dbReference type="NCBI Taxonomy" id="1572762"/>
    <lineage>
        <taxon>Bacteria</taxon>
        <taxon>Bacillati</taxon>
        <taxon>Bacillota</taxon>
        <taxon>Bacilli</taxon>
        <taxon>Bacillales</taxon>
        <taxon>Paenibacillaceae</taxon>
        <taxon>Xylanibacillus</taxon>
    </lineage>
</organism>
<dbReference type="EMBL" id="BOVK01000077">
    <property type="protein sequence ID" value="GIQ71301.1"/>
    <property type="molecule type" value="Genomic_DNA"/>
</dbReference>
<protein>
    <recommendedName>
        <fullName evidence="5">DUF4309 domain-containing protein</fullName>
    </recommendedName>
</protein>
<evidence type="ECO:0000256" key="1">
    <source>
        <dbReference type="SAM" id="MobiDB-lite"/>
    </source>
</evidence>
<evidence type="ECO:0000256" key="2">
    <source>
        <dbReference type="SAM" id="SignalP"/>
    </source>
</evidence>
<feature type="compositionally biased region" description="Polar residues" evidence="1">
    <location>
        <begin position="65"/>
        <end position="76"/>
    </location>
</feature>
<keyword evidence="4" id="KW-1185">Reference proteome</keyword>
<evidence type="ECO:0000313" key="4">
    <source>
        <dbReference type="Proteomes" id="UP000677918"/>
    </source>
</evidence>
<sequence>MKAYAIRFLLVAAIVVLPVAISGCKQAAPDPASLSAEENRPISDQPEEQPSPSADRPSKKETNGLEISSDQHQSTDAGLAANDGENLLPELEATDTLPQAPEEGTAPSKPLQQFTLTQPRLMGMTVGDSHEVVAQLHGQPKELATMADGEHKLSVHQYDGFMVGINEQQKIEFITVMSKQVDPGLNGFYIGSTAAKAVDALGEPTSENEYVLTYLGNGTMLKLDVDPVTNEVISARLFPEED</sequence>
<keyword evidence="2" id="KW-0732">Signal</keyword>
<gene>
    <name evidence="3" type="ORF">XYCOK13_41250</name>
</gene>
<dbReference type="Proteomes" id="UP000677918">
    <property type="component" value="Unassembled WGS sequence"/>
</dbReference>
<proteinExistence type="predicted"/>
<feature type="region of interest" description="Disordered" evidence="1">
    <location>
        <begin position="26"/>
        <end position="81"/>
    </location>
</feature>
<name>A0A8J4M4W9_9BACL</name>
<accession>A0A8J4M4W9</accession>
<dbReference type="AlphaFoldDB" id="A0A8J4M4W9"/>
<dbReference type="PROSITE" id="PS51257">
    <property type="entry name" value="PROKAR_LIPOPROTEIN"/>
    <property type="match status" value="1"/>
</dbReference>
<reference evidence="3" key="1">
    <citation type="submission" date="2021-04" db="EMBL/GenBank/DDBJ databases">
        <title>Draft genome sequence of Xylanibacillus composti strain K13.</title>
        <authorList>
            <person name="Uke A."/>
            <person name="Chhe C."/>
            <person name="Baramee S."/>
            <person name="Kosugi A."/>
        </authorList>
    </citation>
    <scope>NUCLEOTIDE SEQUENCE</scope>
    <source>
        <strain evidence="3">K13</strain>
    </source>
</reference>
<feature type="signal peptide" evidence="2">
    <location>
        <begin position="1"/>
        <end position="27"/>
    </location>
</feature>
<dbReference type="RefSeq" id="WP_213414098.1">
    <property type="nucleotide sequence ID" value="NZ_BOVK01000077.1"/>
</dbReference>
<evidence type="ECO:0000313" key="3">
    <source>
        <dbReference type="EMBL" id="GIQ71301.1"/>
    </source>
</evidence>